<comment type="function">
    <text evidence="3">Required for formate dehydrogenase (FDH) activity. Acts as a sulfur carrier protein that transfers sulfur from IscS to the molybdenum cofactor prior to its insertion into FDH.</text>
</comment>
<keyword evidence="5" id="KW-1185">Reference proteome</keyword>
<evidence type="ECO:0000256" key="3">
    <source>
        <dbReference type="HAMAP-Rule" id="MF_00187"/>
    </source>
</evidence>
<dbReference type="PIRSF" id="PIRSF015626">
    <property type="entry name" value="FdhD"/>
    <property type="match status" value="1"/>
</dbReference>
<keyword evidence="1 3" id="KW-0963">Cytoplasm</keyword>
<accession>A0ABV6LIB7</accession>
<dbReference type="InterPro" id="IPR003786">
    <property type="entry name" value="FdhD"/>
</dbReference>
<name>A0ABV6LIB7_9BACI</name>
<dbReference type="PANTHER" id="PTHR30592">
    <property type="entry name" value="FORMATE DEHYDROGENASE"/>
    <property type="match status" value="1"/>
</dbReference>
<evidence type="ECO:0000256" key="1">
    <source>
        <dbReference type="ARBA" id="ARBA00022490"/>
    </source>
</evidence>
<evidence type="ECO:0000256" key="2">
    <source>
        <dbReference type="ARBA" id="ARBA00023150"/>
    </source>
</evidence>
<comment type="similarity">
    <text evidence="3">Belongs to the FdhD family.</text>
</comment>
<proteinExistence type="inferred from homology"/>
<dbReference type="PANTHER" id="PTHR30592:SF1">
    <property type="entry name" value="SULFUR CARRIER PROTEIN FDHD"/>
    <property type="match status" value="1"/>
</dbReference>
<dbReference type="Proteomes" id="UP001589836">
    <property type="component" value="Unassembled WGS sequence"/>
</dbReference>
<dbReference type="HAMAP" id="MF_00187">
    <property type="entry name" value="FdhD"/>
    <property type="match status" value="1"/>
</dbReference>
<protein>
    <recommendedName>
        <fullName evidence="3">Sulfur carrier protein FdhD</fullName>
    </recommendedName>
</protein>
<comment type="caution">
    <text evidence="4">The sequence shown here is derived from an EMBL/GenBank/DDBJ whole genome shotgun (WGS) entry which is preliminary data.</text>
</comment>
<comment type="subcellular location">
    <subcellularLocation>
        <location evidence="3">Cytoplasm</location>
    </subcellularLocation>
</comment>
<dbReference type="RefSeq" id="WP_377344630.1">
    <property type="nucleotide sequence ID" value="NZ_JBHLTP010000002.1"/>
</dbReference>
<dbReference type="SUPFAM" id="SSF53927">
    <property type="entry name" value="Cytidine deaminase-like"/>
    <property type="match status" value="1"/>
</dbReference>
<gene>
    <name evidence="3 4" type="primary">fdhD</name>
    <name evidence="4" type="ORF">ACFFGV_00795</name>
</gene>
<evidence type="ECO:0000313" key="4">
    <source>
        <dbReference type="EMBL" id="MFC0522126.1"/>
    </source>
</evidence>
<sequence length="267" mass="30176">MEDKPIIQSWTIHKYENQSVTQLEDEVAVEFALTIVINGKEYATMVCSPCQLEELVIGFLASEALILTYEEIQTLQVDVGAGFAYVDLKKELLDTDWGRTKRFIGSCCGKSREFYYTQDAKTARTIVHKHQIIIEDIIHLMKAFQQQSDDFKRTGGVHQAALASKESIQYRAVDIGRHNALDKVYGYMLREHSPRRNAQIVFSGRISSEVLLKVAKIGIGFILSPSAPTDLALRLANDLNITTVGFIRNNRLNIYTHPENIIHESTS</sequence>
<dbReference type="Pfam" id="PF02634">
    <property type="entry name" value="FdhD-NarQ"/>
    <property type="match status" value="1"/>
</dbReference>
<reference evidence="4 5" key="1">
    <citation type="submission" date="2024-09" db="EMBL/GenBank/DDBJ databases">
        <authorList>
            <person name="Sun Q."/>
            <person name="Mori K."/>
        </authorList>
    </citation>
    <scope>NUCLEOTIDE SEQUENCE [LARGE SCALE GENOMIC DNA]</scope>
    <source>
        <strain evidence="4 5">NCAIM B.02529</strain>
    </source>
</reference>
<feature type="binding site" evidence="3">
    <location>
        <begin position="246"/>
        <end position="251"/>
    </location>
    <ligand>
        <name>Mo-bis(molybdopterin guanine dinucleotide)</name>
        <dbReference type="ChEBI" id="CHEBI:60539"/>
    </ligand>
</feature>
<dbReference type="Gene3D" id="3.10.20.10">
    <property type="match status" value="1"/>
</dbReference>
<dbReference type="Gene3D" id="3.40.140.10">
    <property type="entry name" value="Cytidine Deaminase, domain 2"/>
    <property type="match status" value="1"/>
</dbReference>
<dbReference type="NCBIfam" id="TIGR00129">
    <property type="entry name" value="fdhD_narQ"/>
    <property type="match status" value="1"/>
</dbReference>
<dbReference type="EMBL" id="JBHLTP010000002">
    <property type="protein sequence ID" value="MFC0522126.1"/>
    <property type="molecule type" value="Genomic_DNA"/>
</dbReference>
<keyword evidence="2 3" id="KW-0501">Molybdenum cofactor biosynthesis</keyword>
<feature type="active site" description="Cysteine persulfide intermediate" evidence="3">
    <location>
        <position position="108"/>
    </location>
</feature>
<evidence type="ECO:0000313" key="5">
    <source>
        <dbReference type="Proteomes" id="UP001589836"/>
    </source>
</evidence>
<dbReference type="InterPro" id="IPR016193">
    <property type="entry name" value="Cytidine_deaminase-like"/>
</dbReference>
<organism evidence="4 5">
    <name type="scientific">Pontibacillus salicampi</name>
    <dbReference type="NCBI Taxonomy" id="1449801"/>
    <lineage>
        <taxon>Bacteria</taxon>
        <taxon>Bacillati</taxon>
        <taxon>Bacillota</taxon>
        <taxon>Bacilli</taxon>
        <taxon>Bacillales</taxon>
        <taxon>Bacillaceae</taxon>
        <taxon>Pontibacillus</taxon>
    </lineage>
</organism>